<dbReference type="InterPro" id="IPR050570">
    <property type="entry name" value="Cell_wall_metabolism_enzyme"/>
</dbReference>
<dbReference type="GO" id="GO:0004222">
    <property type="term" value="F:metalloendopeptidase activity"/>
    <property type="evidence" value="ECO:0007669"/>
    <property type="project" value="TreeGrafter"/>
</dbReference>
<proteinExistence type="predicted"/>
<evidence type="ECO:0000313" key="3">
    <source>
        <dbReference type="EMBL" id="SFN82252.1"/>
    </source>
</evidence>
<dbReference type="STRING" id="649333.SAMN04487989_104220"/>
<dbReference type="Pfam" id="PF01551">
    <property type="entry name" value="Peptidase_M23"/>
    <property type="match status" value="2"/>
</dbReference>
<reference evidence="4" key="1">
    <citation type="submission" date="2016-10" db="EMBL/GenBank/DDBJ databases">
        <authorList>
            <person name="Varghese N."/>
            <person name="Submissions S."/>
        </authorList>
    </citation>
    <scope>NUCLEOTIDE SEQUENCE [LARGE SCALE GENOMIC DNA]</scope>
    <source>
        <strain evidence="4">DSM 23925</strain>
    </source>
</reference>
<protein>
    <submittedName>
        <fullName evidence="3">Peptidase family M23</fullName>
    </submittedName>
</protein>
<dbReference type="PANTHER" id="PTHR21666:SF270">
    <property type="entry name" value="MUREIN HYDROLASE ACTIVATOR ENVC"/>
    <property type="match status" value="1"/>
</dbReference>
<dbReference type="Proteomes" id="UP000198705">
    <property type="component" value="Unassembled WGS sequence"/>
</dbReference>
<dbReference type="EMBL" id="FOVN01000004">
    <property type="protein sequence ID" value="SFN82252.1"/>
    <property type="molecule type" value="Genomic_DNA"/>
</dbReference>
<name>A0A1I5C621_9FLAO</name>
<feature type="domain" description="M23ase beta-sheet core" evidence="2">
    <location>
        <begin position="48"/>
        <end position="109"/>
    </location>
</feature>
<organism evidence="3 4">
    <name type="scientific">Bizionia echini</name>
    <dbReference type="NCBI Taxonomy" id="649333"/>
    <lineage>
        <taxon>Bacteria</taxon>
        <taxon>Pseudomonadati</taxon>
        <taxon>Bacteroidota</taxon>
        <taxon>Flavobacteriia</taxon>
        <taxon>Flavobacteriales</taxon>
        <taxon>Flavobacteriaceae</taxon>
        <taxon>Bizionia</taxon>
    </lineage>
</organism>
<feature type="chain" id="PRO_5011641949" evidence="1">
    <location>
        <begin position="18"/>
        <end position="563"/>
    </location>
</feature>
<dbReference type="CDD" id="cd12797">
    <property type="entry name" value="M23_peptidase"/>
    <property type="match status" value="1"/>
</dbReference>
<gene>
    <name evidence="3" type="ORF">SAMN04487989_104220</name>
</gene>
<keyword evidence="1" id="KW-0732">Signal</keyword>
<evidence type="ECO:0000313" key="4">
    <source>
        <dbReference type="Proteomes" id="UP000198705"/>
    </source>
</evidence>
<dbReference type="OrthoDB" id="9810477at2"/>
<feature type="domain" description="M23ase beta-sheet core" evidence="2">
    <location>
        <begin position="135"/>
        <end position="169"/>
    </location>
</feature>
<evidence type="ECO:0000256" key="1">
    <source>
        <dbReference type="SAM" id="SignalP"/>
    </source>
</evidence>
<dbReference type="AlphaFoldDB" id="A0A1I5C621"/>
<dbReference type="SUPFAM" id="SSF51261">
    <property type="entry name" value="Duplicated hybrid motif"/>
    <property type="match status" value="1"/>
</dbReference>
<keyword evidence="4" id="KW-1185">Reference proteome</keyword>
<feature type="signal peptide" evidence="1">
    <location>
        <begin position="1"/>
        <end position="17"/>
    </location>
</feature>
<dbReference type="Gene3D" id="2.70.70.10">
    <property type="entry name" value="Glucose Permease (Domain IIA)"/>
    <property type="match status" value="1"/>
</dbReference>
<sequence length="563" mass="65033">MQKFLTFFLLFACLGFAQTPYPTDYFRHPLDVTIIPSGTFGELRSNHFHSGLDIKTQQREGLKVFAAADGYVSRIKIAHFGYGKALYITHPNGYTTVYAHLQQLSPTLEAYIKKLQYEQETFEIEVFPNINELPITKGDVIAYSGNTGGSGGPHLHFEIRDNNERPINPLYFGMDIKDTTKPIITEVYAYPISEDSHINTTKERQKLRLISTPNGDYTVETIQAFGKIGFAIEANDRQDLASNKNGVENIQTFYNGNQKFEMDFKRFSFDESRLLNRYIDYGHYTDKKERLQKLFVESGNTLSMLKNIEDNGFIQVEDSTASVYKVRVKDFHNNDVWLTINIEGVKTADVKPKEVIETPFHIYSKKANELVNKNVSVYFPQDAFFDDFYINFEVNNDTITLHDDSIPLRENFSITYDISNYKNQDSDKLYIARLVGWRNQYTIYSKTYRKENTLTTYNKTLGTYALTVDTVNPSIKPVNFTDGKWLSKYRFLKVKIEDEGSGISNYRATINGKWILMEYDYKTNLLVYDFNDNVSSETKNNLKIIVTDNVGNNSTFETTFFRK</sequence>
<dbReference type="InterPro" id="IPR011055">
    <property type="entry name" value="Dup_hybrid_motif"/>
</dbReference>
<evidence type="ECO:0000259" key="2">
    <source>
        <dbReference type="Pfam" id="PF01551"/>
    </source>
</evidence>
<dbReference type="RefSeq" id="WP_092208580.1">
    <property type="nucleotide sequence ID" value="NZ_FOVN01000004.1"/>
</dbReference>
<dbReference type="PANTHER" id="PTHR21666">
    <property type="entry name" value="PEPTIDASE-RELATED"/>
    <property type="match status" value="1"/>
</dbReference>
<accession>A0A1I5C621</accession>
<dbReference type="InterPro" id="IPR016047">
    <property type="entry name" value="M23ase_b-sheet_dom"/>
</dbReference>